<sequence>MWNQSSYQAVSDGKLYIIPTPIGNLEDMTFRAIQYLKEADLIACEDTRQTKKLCNHFEITTHLVSYHEHNKMKSGDKLIEKLKNGQTIAIVSDAGMPGISDPGYELVKQCVEEQIPVIPLPGANAALPALVASGLSTDHFYFYGFLPRDKKSRRSEIELLAKIRDTIILYESPHRLKETLKDLSSGLGNERMASLNRELTKKYEEIIRGKLEDLQQWSEDEQIRGEFCLIIEGSGEIDQSEDLWWASLSVVEHIEHYIEEKEMSNKAAIKQVALDRNLPKREVYQTYHVK</sequence>
<accession>A0ABS9H6G9</accession>
<dbReference type="NCBIfam" id="TIGR00096">
    <property type="entry name" value="16S rRNA (cytidine(1402)-2'-O)-methyltransferase"/>
    <property type="match status" value="1"/>
</dbReference>
<dbReference type="GO" id="GO:0032259">
    <property type="term" value="P:methylation"/>
    <property type="evidence" value="ECO:0007669"/>
    <property type="project" value="UniProtKB-KW"/>
</dbReference>
<dbReference type="Gene3D" id="3.40.1010.10">
    <property type="entry name" value="Cobalt-precorrin-4 Transmethylase, Domain 1"/>
    <property type="match status" value="1"/>
</dbReference>
<organism evidence="8 9">
    <name type="scientific">Pseudalkalibacillus berkeleyi</name>
    <dbReference type="NCBI Taxonomy" id="1069813"/>
    <lineage>
        <taxon>Bacteria</taxon>
        <taxon>Bacillati</taxon>
        <taxon>Bacillota</taxon>
        <taxon>Bacilli</taxon>
        <taxon>Bacillales</taxon>
        <taxon>Fictibacillaceae</taxon>
        <taxon>Pseudalkalibacillus</taxon>
    </lineage>
</organism>
<comment type="similarity">
    <text evidence="6">Belongs to the methyltransferase superfamily. RsmI family.</text>
</comment>
<dbReference type="RefSeq" id="WP_236339015.1">
    <property type="nucleotide sequence ID" value="NZ_JAKIJS010000006.1"/>
</dbReference>
<evidence type="ECO:0000256" key="5">
    <source>
        <dbReference type="ARBA" id="ARBA00022691"/>
    </source>
</evidence>
<keyword evidence="2 6" id="KW-0698">rRNA processing</keyword>
<dbReference type="EMBL" id="JAKIJS010000006">
    <property type="protein sequence ID" value="MCF6139575.1"/>
    <property type="molecule type" value="Genomic_DNA"/>
</dbReference>
<evidence type="ECO:0000256" key="4">
    <source>
        <dbReference type="ARBA" id="ARBA00022679"/>
    </source>
</evidence>
<evidence type="ECO:0000256" key="1">
    <source>
        <dbReference type="ARBA" id="ARBA00022490"/>
    </source>
</evidence>
<reference evidence="8 9" key="1">
    <citation type="submission" date="2022-01" db="EMBL/GenBank/DDBJ databases">
        <title>Alkalihalobacillus sp. EGI L200015, a novel bacterium isolated from a salt lake sediment.</title>
        <authorList>
            <person name="Gao L."/>
            <person name="Fang B.-Z."/>
            <person name="Li W.-J."/>
        </authorList>
    </citation>
    <scope>NUCLEOTIDE SEQUENCE [LARGE SCALE GENOMIC DNA]</scope>
    <source>
        <strain evidence="8 9">KCTC 12718</strain>
    </source>
</reference>
<evidence type="ECO:0000256" key="2">
    <source>
        <dbReference type="ARBA" id="ARBA00022552"/>
    </source>
</evidence>
<comment type="catalytic activity">
    <reaction evidence="6">
        <text>cytidine(1402) in 16S rRNA + S-adenosyl-L-methionine = 2'-O-methylcytidine(1402) in 16S rRNA + S-adenosyl-L-homocysteine + H(+)</text>
        <dbReference type="Rhea" id="RHEA:42924"/>
        <dbReference type="Rhea" id="RHEA-COMP:10285"/>
        <dbReference type="Rhea" id="RHEA-COMP:10286"/>
        <dbReference type="ChEBI" id="CHEBI:15378"/>
        <dbReference type="ChEBI" id="CHEBI:57856"/>
        <dbReference type="ChEBI" id="CHEBI:59789"/>
        <dbReference type="ChEBI" id="CHEBI:74495"/>
        <dbReference type="ChEBI" id="CHEBI:82748"/>
        <dbReference type="EC" id="2.1.1.198"/>
    </reaction>
</comment>
<dbReference type="InterPro" id="IPR014776">
    <property type="entry name" value="4pyrrole_Mease_sub2"/>
</dbReference>
<dbReference type="Gene3D" id="3.30.950.10">
    <property type="entry name" value="Methyltransferase, Cobalt-precorrin-4 Transmethylase, Domain 2"/>
    <property type="match status" value="1"/>
</dbReference>
<dbReference type="InterPro" id="IPR014777">
    <property type="entry name" value="4pyrrole_Mease_sub1"/>
</dbReference>
<protein>
    <recommendedName>
        <fullName evidence="6">Ribosomal RNA small subunit methyltransferase I</fullName>
        <ecNumber evidence="6">2.1.1.198</ecNumber>
    </recommendedName>
    <alternativeName>
        <fullName evidence="6">16S rRNA 2'-O-ribose C1402 methyltransferase</fullName>
    </alternativeName>
    <alternativeName>
        <fullName evidence="6">rRNA (cytidine-2'-O-)-methyltransferase RsmI</fullName>
    </alternativeName>
</protein>
<proteinExistence type="inferred from homology"/>
<dbReference type="PIRSF" id="PIRSF005917">
    <property type="entry name" value="MTase_YraL"/>
    <property type="match status" value="1"/>
</dbReference>
<dbReference type="HAMAP" id="MF_01877">
    <property type="entry name" value="16SrRNA_methyltr_I"/>
    <property type="match status" value="1"/>
</dbReference>
<comment type="function">
    <text evidence="6">Catalyzes the 2'-O-methylation of the ribose of cytidine 1402 (C1402) in 16S rRNA.</text>
</comment>
<dbReference type="SUPFAM" id="SSF53790">
    <property type="entry name" value="Tetrapyrrole methylase"/>
    <property type="match status" value="1"/>
</dbReference>
<dbReference type="Proteomes" id="UP001649381">
    <property type="component" value="Unassembled WGS sequence"/>
</dbReference>
<gene>
    <name evidence="6 8" type="primary">rsmI</name>
    <name evidence="8" type="ORF">L2716_17810</name>
</gene>
<keyword evidence="4 6" id="KW-0808">Transferase</keyword>
<evidence type="ECO:0000256" key="3">
    <source>
        <dbReference type="ARBA" id="ARBA00022603"/>
    </source>
</evidence>
<evidence type="ECO:0000256" key="6">
    <source>
        <dbReference type="HAMAP-Rule" id="MF_01877"/>
    </source>
</evidence>
<dbReference type="GO" id="GO:0008168">
    <property type="term" value="F:methyltransferase activity"/>
    <property type="evidence" value="ECO:0007669"/>
    <property type="project" value="UniProtKB-KW"/>
</dbReference>
<feature type="domain" description="Tetrapyrrole methylase" evidence="7">
    <location>
        <begin position="14"/>
        <end position="214"/>
    </location>
</feature>
<comment type="subcellular location">
    <subcellularLocation>
        <location evidence="6">Cytoplasm</location>
    </subcellularLocation>
</comment>
<dbReference type="PROSITE" id="PS01296">
    <property type="entry name" value="RSMI"/>
    <property type="match status" value="1"/>
</dbReference>
<comment type="caution">
    <text evidence="8">The sequence shown here is derived from an EMBL/GenBank/DDBJ whole genome shotgun (WGS) entry which is preliminary data.</text>
</comment>
<keyword evidence="1 6" id="KW-0963">Cytoplasm</keyword>
<keyword evidence="9" id="KW-1185">Reference proteome</keyword>
<name>A0ABS9H6G9_9BACL</name>
<evidence type="ECO:0000259" key="7">
    <source>
        <dbReference type="Pfam" id="PF00590"/>
    </source>
</evidence>
<dbReference type="EC" id="2.1.1.198" evidence="6"/>
<dbReference type="Pfam" id="PF00590">
    <property type="entry name" value="TP_methylase"/>
    <property type="match status" value="1"/>
</dbReference>
<evidence type="ECO:0000313" key="9">
    <source>
        <dbReference type="Proteomes" id="UP001649381"/>
    </source>
</evidence>
<dbReference type="InterPro" id="IPR008189">
    <property type="entry name" value="rRNA_ssu_MeTfrase_I"/>
</dbReference>
<dbReference type="InterPro" id="IPR035996">
    <property type="entry name" value="4pyrrol_Methylase_sf"/>
</dbReference>
<dbReference type="CDD" id="cd11648">
    <property type="entry name" value="RsmI"/>
    <property type="match status" value="1"/>
</dbReference>
<keyword evidence="3 6" id="KW-0489">Methyltransferase</keyword>
<evidence type="ECO:0000313" key="8">
    <source>
        <dbReference type="EMBL" id="MCF6139575.1"/>
    </source>
</evidence>
<dbReference type="InterPro" id="IPR018063">
    <property type="entry name" value="SAM_MeTrfase_RsmI_CS"/>
</dbReference>
<dbReference type="PANTHER" id="PTHR46111">
    <property type="entry name" value="RIBOSOMAL RNA SMALL SUBUNIT METHYLTRANSFERASE I"/>
    <property type="match status" value="1"/>
</dbReference>
<dbReference type="InterPro" id="IPR000878">
    <property type="entry name" value="4pyrrol_Mease"/>
</dbReference>
<keyword evidence="5 6" id="KW-0949">S-adenosyl-L-methionine</keyword>
<dbReference type="PANTHER" id="PTHR46111:SF1">
    <property type="entry name" value="RIBOSOMAL RNA SMALL SUBUNIT METHYLTRANSFERASE I"/>
    <property type="match status" value="1"/>
</dbReference>